<accession>A0A5B0NZY3</accession>
<sequence>MVETSPFRTPSEHLSESFSKDANLYRNVFRRQLRNFTKAASNFTFRNSFGAKP</sequence>
<evidence type="ECO:0000313" key="2">
    <source>
        <dbReference type="Proteomes" id="UP000325313"/>
    </source>
</evidence>
<name>A0A5B0NZY3_PUCGR</name>
<dbReference type="Proteomes" id="UP000325313">
    <property type="component" value="Unassembled WGS sequence"/>
</dbReference>
<proteinExistence type="predicted"/>
<comment type="caution">
    <text evidence="1">The sequence shown here is derived from an EMBL/GenBank/DDBJ whole genome shotgun (WGS) entry which is preliminary data.</text>
</comment>
<gene>
    <name evidence="1" type="ORF">PGTUg99_015766</name>
</gene>
<organism evidence="1 2">
    <name type="scientific">Puccinia graminis f. sp. tritici</name>
    <dbReference type="NCBI Taxonomy" id="56615"/>
    <lineage>
        <taxon>Eukaryota</taxon>
        <taxon>Fungi</taxon>
        <taxon>Dikarya</taxon>
        <taxon>Basidiomycota</taxon>
        <taxon>Pucciniomycotina</taxon>
        <taxon>Pucciniomycetes</taxon>
        <taxon>Pucciniales</taxon>
        <taxon>Pucciniaceae</taxon>
        <taxon>Puccinia</taxon>
    </lineage>
</organism>
<dbReference type="AlphaFoldDB" id="A0A5B0NZY3"/>
<evidence type="ECO:0000313" key="1">
    <source>
        <dbReference type="EMBL" id="KAA1093299.1"/>
    </source>
</evidence>
<dbReference type="EMBL" id="VDEP01000375">
    <property type="protein sequence ID" value="KAA1093299.1"/>
    <property type="molecule type" value="Genomic_DNA"/>
</dbReference>
<protein>
    <submittedName>
        <fullName evidence="1">Uncharacterized protein</fullName>
    </submittedName>
</protein>
<reference evidence="1 2" key="1">
    <citation type="submission" date="2019-05" db="EMBL/GenBank/DDBJ databases">
        <title>Emergence of the Ug99 lineage of the wheat stem rust pathogen through somatic hybridization.</title>
        <authorList>
            <person name="Li F."/>
            <person name="Upadhyaya N.M."/>
            <person name="Sperschneider J."/>
            <person name="Matny O."/>
            <person name="Nguyen-Phuc H."/>
            <person name="Mago R."/>
            <person name="Raley C."/>
            <person name="Miller M.E."/>
            <person name="Silverstein K.A.T."/>
            <person name="Henningsen E."/>
            <person name="Hirsch C.D."/>
            <person name="Visser B."/>
            <person name="Pretorius Z.A."/>
            <person name="Steffenson B.J."/>
            <person name="Schwessinger B."/>
            <person name="Dodds P.N."/>
            <person name="Figueroa M."/>
        </authorList>
    </citation>
    <scope>NUCLEOTIDE SEQUENCE [LARGE SCALE GENOMIC DNA]</scope>
    <source>
        <strain evidence="1 2">Ug99</strain>
    </source>
</reference>